<keyword evidence="6 10" id="KW-0106">Calcium</keyword>
<evidence type="ECO:0000256" key="11">
    <source>
        <dbReference type="RuleBase" id="RU361193"/>
    </source>
</evidence>
<dbReference type="GO" id="GO:0005509">
    <property type="term" value="F:calcium ion binding"/>
    <property type="evidence" value="ECO:0007669"/>
    <property type="project" value="InterPro"/>
</dbReference>
<dbReference type="InterPro" id="IPR036026">
    <property type="entry name" value="Seven-hairpin_glycosidases"/>
</dbReference>
<comment type="pathway">
    <text evidence="2">Protein modification; protein glycosylation.</text>
</comment>
<evidence type="ECO:0000256" key="3">
    <source>
        <dbReference type="ARBA" id="ARBA00007658"/>
    </source>
</evidence>
<evidence type="ECO:0000256" key="12">
    <source>
        <dbReference type="SAM" id="MobiDB-lite"/>
    </source>
</evidence>
<dbReference type="PRINTS" id="PR00747">
    <property type="entry name" value="GLYHDRLASE47"/>
</dbReference>
<dbReference type="PANTHER" id="PTHR11742:SF55">
    <property type="entry name" value="ENDOPLASMIC RETICULUM MANNOSYL-OLIGOSACCHARIDE 1,2-ALPHA-MANNOSIDASE"/>
    <property type="match status" value="1"/>
</dbReference>
<dbReference type="EC" id="3.2.1.-" evidence="11"/>
<comment type="catalytic activity">
    <reaction evidence="9">
        <text>N(4)-(alpha-D-Man-(1-&gt;2)-alpha-D-Man-(1-&gt;2)-alpha-D-Man-(1-&gt;3)-[alpha-D-Man-(1-&gt;2)-alpha-D-Man-(1-&gt;3)-[alpha-D-Man-(1-&gt;2)-alpha-D-Man-(1-&gt;6)]-alpha-D-Man-(1-&gt;6)]-beta-D-Man-(1-&gt;4)-beta-D-GlcNAc-(1-&gt;4)-beta-D-GlcNAc)-L-asparaginyl-[protein] (N-glucan mannose isomer 9A1,2,3B1,2,3) + 4 H2O = N(4)-(alpha-D-Man-(1-&gt;3)-[alpha-D-Man-(1-&gt;3)-[alpha-D-Man-(1-&gt;6)]-alpha-D-Man-(1-&gt;6)]-beta-D-Man-(1-&gt;4)-beta-D-GlcNAc-(1-&gt;4)-beta-D-GlcNAc)-L-asparaginyl-[protein] (N-glucan mannose isomer 5A1,2) + 4 beta-D-mannose</text>
        <dbReference type="Rhea" id="RHEA:56008"/>
        <dbReference type="Rhea" id="RHEA-COMP:14356"/>
        <dbReference type="Rhea" id="RHEA-COMP:14367"/>
        <dbReference type="ChEBI" id="CHEBI:15377"/>
        <dbReference type="ChEBI" id="CHEBI:28563"/>
        <dbReference type="ChEBI" id="CHEBI:59087"/>
        <dbReference type="ChEBI" id="CHEBI:139493"/>
        <dbReference type="EC" id="3.2.1.113"/>
    </reaction>
</comment>
<protein>
    <recommendedName>
        <fullName evidence="11">alpha-1,2-Mannosidase</fullName>
        <ecNumber evidence="11">3.2.1.-</ecNumber>
    </recommendedName>
</protein>
<dbReference type="Proteomes" id="UP000620124">
    <property type="component" value="Unassembled WGS sequence"/>
</dbReference>
<comment type="similarity">
    <text evidence="3 11">Belongs to the glycosyl hydrolase 47 family.</text>
</comment>
<gene>
    <name evidence="13" type="ORF">MVEN_01972300</name>
</gene>
<accession>A0A8H6XE79</accession>
<keyword evidence="11" id="KW-0326">Glycosidase</keyword>
<dbReference type="AlphaFoldDB" id="A0A8H6XE79"/>
<evidence type="ECO:0000256" key="10">
    <source>
        <dbReference type="PIRSR" id="PIRSR601382-2"/>
    </source>
</evidence>
<comment type="catalytic activity">
    <reaction evidence="8">
        <text>N(4)-(alpha-D-Man-(1-&gt;2)-alpha-D-Man-(1-&gt;2)-alpha-D-Man-(1-&gt;3)-[alpha-D-Man-(1-&gt;3)-[alpha-D-Man-(1-&gt;2)-alpha-D-Man-(1-&gt;6)]-alpha-D-Man-(1-&gt;6)]-beta-D-Man-(1-&gt;4)-beta-D-GlcNAc-(1-&gt;4)-beta-D-GlcNAc)-L-asparaginyl-[protein] (N-glucan mannose isomer 8A1,2,3B1,3) + 3 H2O = N(4)-(alpha-D-Man-(1-&gt;3)-[alpha-D-Man-(1-&gt;3)-[alpha-D-Man-(1-&gt;6)]-alpha-D-Man-(1-&gt;6)]-beta-D-Man-(1-&gt;4)-beta-D-GlcNAc-(1-&gt;4)-beta-D-GlcNAc)-L-asparaginyl-[protein] (N-glucan mannose isomer 5A1,2) + 3 beta-D-mannose</text>
        <dbReference type="Rhea" id="RHEA:56028"/>
        <dbReference type="Rhea" id="RHEA-COMP:14358"/>
        <dbReference type="Rhea" id="RHEA-COMP:14367"/>
        <dbReference type="ChEBI" id="CHEBI:15377"/>
        <dbReference type="ChEBI" id="CHEBI:28563"/>
        <dbReference type="ChEBI" id="CHEBI:59087"/>
        <dbReference type="ChEBI" id="CHEBI:60628"/>
        <dbReference type="EC" id="3.2.1.113"/>
    </reaction>
</comment>
<comment type="cofactor">
    <cofactor evidence="1 10">
        <name>Ca(2+)</name>
        <dbReference type="ChEBI" id="CHEBI:29108"/>
    </cofactor>
</comment>
<evidence type="ECO:0000256" key="1">
    <source>
        <dbReference type="ARBA" id="ARBA00001913"/>
    </source>
</evidence>
<dbReference type="InterPro" id="IPR050749">
    <property type="entry name" value="Glycosyl_Hydrolase_47"/>
</dbReference>
<evidence type="ECO:0000256" key="5">
    <source>
        <dbReference type="ARBA" id="ARBA00022801"/>
    </source>
</evidence>
<dbReference type="GO" id="GO:0016020">
    <property type="term" value="C:membrane"/>
    <property type="evidence" value="ECO:0007669"/>
    <property type="project" value="InterPro"/>
</dbReference>
<evidence type="ECO:0000256" key="6">
    <source>
        <dbReference type="ARBA" id="ARBA00022837"/>
    </source>
</evidence>
<dbReference type="Pfam" id="PF01532">
    <property type="entry name" value="Glyco_hydro_47"/>
    <property type="match status" value="2"/>
</dbReference>
<keyword evidence="4 10" id="KW-0479">Metal-binding</keyword>
<feature type="region of interest" description="Disordered" evidence="12">
    <location>
        <begin position="116"/>
        <end position="137"/>
    </location>
</feature>
<dbReference type="GO" id="GO:0036503">
    <property type="term" value="P:ERAD pathway"/>
    <property type="evidence" value="ECO:0007669"/>
    <property type="project" value="UniProtKB-ARBA"/>
</dbReference>
<evidence type="ECO:0000313" key="14">
    <source>
        <dbReference type="Proteomes" id="UP000620124"/>
    </source>
</evidence>
<evidence type="ECO:0000256" key="8">
    <source>
        <dbReference type="ARBA" id="ARBA00047669"/>
    </source>
</evidence>
<dbReference type="SUPFAM" id="SSF48225">
    <property type="entry name" value="Seven-hairpin glycosidases"/>
    <property type="match status" value="1"/>
</dbReference>
<keyword evidence="5 11" id="KW-0378">Hydrolase</keyword>
<sequence>MQVVNKARIPNGLAPINMNADGTFARSGIRLGSNGDSYYEYLLKQYIQTNRTEPVYLQMYADAMQGVHENLVFKTPRDGLTYIAELLPQAGGEKDWKTCVECFFVFCFEREEETRRSEKRKRSAGEESIDVADPPKEGERDWYIKGANKEGSPLYDVRYMLRPEISESVFLAWRLTGDARYRSYAWDIFSAIERHCRLPGGGYATVLDVDNLPVSYLDKQETFFLSETLKYLYLTFADENVLDLNEVVFNTEAHPLPIFNPSIKPLFTKYS</sequence>
<dbReference type="GO" id="GO:0005975">
    <property type="term" value="P:carbohydrate metabolic process"/>
    <property type="evidence" value="ECO:0007669"/>
    <property type="project" value="InterPro"/>
</dbReference>
<dbReference type="PANTHER" id="PTHR11742">
    <property type="entry name" value="MANNOSYL-OLIGOSACCHARIDE ALPHA-1,2-MANNOSIDASE-RELATED"/>
    <property type="match status" value="1"/>
</dbReference>
<proteinExistence type="inferred from homology"/>
<keyword evidence="7" id="KW-1015">Disulfide bond</keyword>
<dbReference type="GO" id="GO:0005783">
    <property type="term" value="C:endoplasmic reticulum"/>
    <property type="evidence" value="ECO:0007669"/>
    <property type="project" value="TreeGrafter"/>
</dbReference>
<comment type="caution">
    <text evidence="13">The sequence shown here is derived from an EMBL/GenBank/DDBJ whole genome shotgun (WGS) entry which is preliminary data.</text>
</comment>
<dbReference type="Gene3D" id="1.50.10.10">
    <property type="match status" value="1"/>
</dbReference>
<organism evidence="13 14">
    <name type="scientific">Mycena venus</name>
    <dbReference type="NCBI Taxonomy" id="2733690"/>
    <lineage>
        <taxon>Eukaryota</taxon>
        <taxon>Fungi</taxon>
        <taxon>Dikarya</taxon>
        <taxon>Basidiomycota</taxon>
        <taxon>Agaricomycotina</taxon>
        <taxon>Agaricomycetes</taxon>
        <taxon>Agaricomycetidae</taxon>
        <taxon>Agaricales</taxon>
        <taxon>Marasmiineae</taxon>
        <taxon>Mycenaceae</taxon>
        <taxon>Mycena</taxon>
    </lineage>
</organism>
<keyword evidence="14" id="KW-1185">Reference proteome</keyword>
<dbReference type="InterPro" id="IPR001382">
    <property type="entry name" value="Glyco_hydro_47"/>
</dbReference>
<evidence type="ECO:0000256" key="7">
    <source>
        <dbReference type="ARBA" id="ARBA00023157"/>
    </source>
</evidence>
<evidence type="ECO:0000256" key="2">
    <source>
        <dbReference type="ARBA" id="ARBA00004922"/>
    </source>
</evidence>
<dbReference type="InterPro" id="IPR012341">
    <property type="entry name" value="6hp_glycosidase-like_sf"/>
</dbReference>
<reference evidence="13" key="1">
    <citation type="submission" date="2020-05" db="EMBL/GenBank/DDBJ databases">
        <title>Mycena genomes resolve the evolution of fungal bioluminescence.</title>
        <authorList>
            <person name="Tsai I.J."/>
        </authorList>
    </citation>
    <scope>NUCLEOTIDE SEQUENCE</scope>
    <source>
        <strain evidence="13">CCC161011</strain>
    </source>
</reference>
<feature type="binding site" evidence="10">
    <location>
        <position position="251"/>
    </location>
    <ligand>
        <name>Ca(2+)</name>
        <dbReference type="ChEBI" id="CHEBI:29108"/>
    </ligand>
</feature>
<name>A0A8H6XE79_9AGAR</name>
<dbReference type="GO" id="GO:0004571">
    <property type="term" value="F:mannosyl-oligosaccharide 1,2-alpha-mannosidase activity"/>
    <property type="evidence" value="ECO:0007669"/>
    <property type="project" value="UniProtKB-EC"/>
</dbReference>
<evidence type="ECO:0000256" key="9">
    <source>
        <dbReference type="ARBA" id="ARBA00048605"/>
    </source>
</evidence>
<dbReference type="EMBL" id="JACAZI010000020">
    <property type="protein sequence ID" value="KAF7338961.1"/>
    <property type="molecule type" value="Genomic_DNA"/>
</dbReference>
<evidence type="ECO:0000256" key="4">
    <source>
        <dbReference type="ARBA" id="ARBA00022723"/>
    </source>
</evidence>
<evidence type="ECO:0000313" key="13">
    <source>
        <dbReference type="EMBL" id="KAF7338961.1"/>
    </source>
</evidence>
<dbReference type="OrthoDB" id="8118055at2759"/>